<dbReference type="Pfam" id="PF21983">
    <property type="entry name" value="NikA-like"/>
    <property type="match status" value="1"/>
</dbReference>
<dbReference type="AlphaFoldDB" id="A0A5Q0BP66"/>
<dbReference type="OrthoDB" id="7063687at2"/>
<name>A0A5Q0BP66_9GAMM</name>
<gene>
    <name evidence="1" type="ORF">F6R98_06575</name>
</gene>
<dbReference type="InterPro" id="IPR053842">
    <property type="entry name" value="NikA-like"/>
</dbReference>
<proteinExistence type="predicted"/>
<reference evidence="1 2" key="1">
    <citation type="submission" date="2019-09" db="EMBL/GenBank/DDBJ databases">
        <title>Ecophysiology of the spiral-shaped methanotroph Methylospira mobilis as revealed by the complete genome sequence.</title>
        <authorList>
            <person name="Oshkin I.Y."/>
            <person name="Dedysh S.N."/>
            <person name="Miroshnikov K."/>
            <person name="Danilova O.V."/>
            <person name="Hakobyan A."/>
            <person name="Liesack W."/>
        </authorList>
    </citation>
    <scope>NUCLEOTIDE SEQUENCE [LARGE SCALE GENOMIC DNA]</scope>
    <source>
        <strain evidence="1 2">Shm1</strain>
    </source>
</reference>
<evidence type="ECO:0000313" key="2">
    <source>
        <dbReference type="Proteomes" id="UP000325755"/>
    </source>
</evidence>
<dbReference type="KEGG" id="mmob:F6R98_06575"/>
<accession>A0A5Q0BP66</accession>
<organism evidence="1 2">
    <name type="scientific">Candidatus Methylospira mobilis</name>
    <dbReference type="NCBI Taxonomy" id="1808979"/>
    <lineage>
        <taxon>Bacteria</taxon>
        <taxon>Pseudomonadati</taxon>
        <taxon>Pseudomonadota</taxon>
        <taxon>Gammaproteobacteria</taxon>
        <taxon>Methylococcales</taxon>
        <taxon>Methylococcaceae</taxon>
        <taxon>Candidatus Methylospira</taxon>
    </lineage>
</organism>
<sequence length="127" mass="14446">MTEKAKKKRTEKPTTAKLTRLVSFRLAESDHAAYLQKVEASGRKPSAFFRECVLTNKTQVIARHKASVEKERLIFIFNKTSNNLNQLAYRANAEYRAGIISGSTYTRILDALETLAHEMKDVIRNAD</sequence>
<keyword evidence="2" id="KW-1185">Reference proteome</keyword>
<dbReference type="Proteomes" id="UP000325755">
    <property type="component" value="Chromosome"/>
</dbReference>
<dbReference type="EMBL" id="CP044205">
    <property type="protein sequence ID" value="QFY44972.1"/>
    <property type="molecule type" value="Genomic_DNA"/>
</dbReference>
<dbReference type="InParanoid" id="A0A5Q0BP66"/>
<evidence type="ECO:0000313" key="1">
    <source>
        <dbReference type="EMBL" id="QFY44972.1"/>
    </source>
</evidence>
<protein>
    <submittedName>
        <fullName evidence="1">Plasmid mobilization relaxosome protein MobC</fullName>
    </submittedName>
</protein>